<evidence type="ECO:0000313" key="1">
    <source>
        <dbReference type="EMBL" id="SDM05848.1"/>
    </source>
</evidence>
<organism evidence="1 2">
    <name type="scientific">Halogranum gelatinilyticum</name>
    <dbReference type="NCBI Taxonomy" id="660521"/>
    <lineage>
        <taxon>Archaea</taxon>
        <taxon>Methanobacteriati</taxon>
        <taxon>Methanobacteriota</taxon>
        <taxon>Stenosarchaea group</taxon>
        <taxon>Halobacteria</taxon>
        <taxon>Halobacteriales</taxon>
        <taxon>Haloferacaceae</taxon>
    </lineage>
</organism>
<dbReference type="PROSITE" id="PS51257">
    <property type="entry name" value="PROKAR_LIPOPROTEIN"/>
    <property type="match status" value="1"/>
</dbReference>
<dbReference type="AlphaFoldDB" id="A0A1G9Q483"/>
<proteinExistence type="predicted"/>
<evidence type="ECO:0000313" key="2">
    <source>
        <dbReference type="Proteomes" id="UP000199451"/>
    </source>
</evidence>
<dbReference type="OrthoDB" id="322471at2157"/>
<keyword evidence="2" id="KW-1185">Reference proteome</keyword>
<accession>A0A1G9Q483</accession>
<dbReference type="RefSeq" id="WP_089694071.1">
    <property type="nucleotide sequence ID" value="NZ_FNHL01000001.1"/>
</dbReference>
<dbReference type="EMBL" id="FNHL01000001">
    <property type="protein sequence ID" value="SDM05848.1"/>
    <property type="molecule type" value="Genomic_DNA"/>
</dbReference>
<reference evidence="2" key="1">
    <citation type="submission" date="2016-10" db="EMBL/GenBank/DDBJ databases">
        <authorList>
            <person name="Varghese N."/>
            <person name="Submissions S."/>
        </authorList>
    </citation>
    <scope>NUCLEOTIDE SEQUENCE [LARGE SCALE GENOMIC DNA]</scope>
    <source>
        <strain evidence="2">CGMCC 1.10119</strain>
    </source>
</reference>
<dbReference type="Proteomes" id="UP000199451">
    <property type="component" value="Unassembled WGS sequence"/>
</dbReference>
<protein>
    <submittedName>
        <fullName evidence="1">Uncharacterized protein</fullName>
    </submittedName>
</protein>
<name>A0A1G9Q483_9EURY</name>
<sequence>MPSRRQLLLASGGLSLLSGCTELVEPDATVESVEVELANGETEAQEFHVALETDEGLGEWQTWTVPPETRRTVTLDSPTERVPAAVHGVVGNEPVRASLGRIDFGSETVCLRFVFYYHIVDDDEVELAEIADISCE</sequence>
<gene>
    <name evidence="1" type="ORF">SAMN04487949_0682</name>
</gene>